<dbReference type="EMBL" id="CP009245">
    <property type="protein sequence ID" value="APT84627.1"/>
    <property type="molecule type" value="Genomic_DNA"/>
</dbReference>
<accession>A0A1L7CFK9</accession>
<evidence type="ECO:0000313" key="1">
    <source>
        <dbReference type="EMBL" id="APT84627.1"/>
    </source>
</evidence>
<organism evidence="1 2">
    <name type="scientific">Corynebacterium aquilae DSM 44791</name>
    <dbReference type="NCBI Taxonomy" id="1431546"/>
    <lineage>
        <taxon>Bacteria</taxon>
        <taxon>Bacillati</taxon>
        <taxon>Actinomycetota</taxon>
        <taxon>Actinomycetes</taxon>
        <taxon>Mycobacteriales</taxon>
        <taxon>Corynebacteriaceae</taxon>
        <taxon>Corynebacterium</taxon>
    </lineage>
</organism>
<name>A0A1L7CFK9_9CORY</name>
<gene>
    <name evidence="1" type="ORF">CAQU_05580</name>
</gene>
<evidence type="ECO:0000313" key="2">
    <source>
        <dbReference type="Proteomes" id="UP000185478"/>
    </source>
</evidence>
<protein>
    <submittedName>
        <fullName evidence="1">Uncharacterized protein</fullName>
    </submittedName>
</protein>
<dbReference type="KEGG" id="caqu:CAQU_05580"/>
<dbReference type="RefSeq" id="WP_075725918.1">
    <property type="nucleotide sequence ID" value="NZ_CP009245.1"/>
</dbReference>
<proteinExistence type="predicted"/>
<dbReference type="Proteomes" id="UP000185478">
    <property type="component" value="Chromosome"/>
</dbReference>
<keyword evidence="2" id="KW-1185">Reference proteome</keyword>
<reference evidence="1 2" key="1">
    <citation type="submission" date="2014-08" db="EMBL/GenBank/DDBJ databases">
        <title>Complete genome sequence of Corynebacterium aquilae S-613T(T) (=DSM 44791(T)), isolated from the choana of a healthy golden eagle.</title>
        <authorList>
            <person name="Ruckert C."/>
            <person name="Albersmeier A."/>
            <person name="Winkler A."/>
            <person name="Kalinowski J."/>
        </authorList>
    </citation>
    <scope>NUCLEOTIDE SEQUENCE [LARGE SCALE GENOMIC DNA]</scope>
    <source>
        <strain evidence="1 2">S-613</strain>
    </source>
</reference>
<dbReference type="AlphaFoldDB" id="A0A1L7CFK9"/>
<sequence>MSEQKFSIASWWGCVVSRSAVLLGACEDQLENRRVFYTDAESGVTFELWALFYGEPAVRLVAVIFRTDDVDECMSVEQVLVYLGLNPGSGGMTDRFDGTQKRVASLVHSESLNESFRDVLEDFRAVVLLNNYVFVDGRASSFGVRALLAHVEQSDIALSAGLCEMVRECLGGSIGTVLCAYGSVLPLSSSHEGFRCVLEANLRALAGESDATVFVRCASSKQMSSRLSARSMSPRAGNYFAHELHVFSPLSADF</sequence>